<comment type="caution">
    <text evidence="1">The sequence shown here is derived from an EMBL/GenBank/DDBJ whole genome shotgun (WGS) entry which is preliminary data.</text>
</comment>
<gene>
    <name evidence="1" type="ORF">BWK73_39550</name>
</gene>
<name>A0A1Y1QEC7_9GAMM</name>
<dbReference type="InterPro" id="IPR026365">
    <property type="entry name" value="BcepMu_gp16"/>
</dbReference>
<dbReference type="Proteomes" id="UP000192491">
    <property type="component" value="Unassembled WGS sequence"/>
</dbReference>
<evidence type="ECO:0008006" key="3">
    <source>
        <dbReference type="Google" id="ProtNLM"/>
    </source>
</evidence>
<protein>
    <recommendedName>
        <fullName evidence="3">DNA-binding protein</fullName>
    </recommendedName>
</protein>
<dbReference type="AlphaFoldDB" id="A0A1Y1QEC7"/>
<accession>A0A1Y1QEC7</accession>
<dbReference type="EMBL" id="MTEJ01000407">
    <property type="protein sequence ID" value="OQX03435.1"/>
    <property type="molecule type" value="Genomic_DNA"/>
</dbReference>
<reference evidence="1 2" key="1">
    <citation type="submission" date="2017-01" db="EMBL/GenBank/DDBJ databases">
        <title>Novel large sulfur bacteria in the metagenomes of groundwater-fed chemosynthetic microbial mats in the Lake Huron basin.</title>
        <authorList>
            <person name="Sharrar A.M."/>
            <person name="Flood B.E."/>
            <person name="Bailey J.V."/>
            <person name="Jones D.S."/>
            <person name="Biddanda B."/>
            <person name="Ruberg S.A."/>
            <person name="Marcus D.N."/>
            <person name="Dick G.J."/>
        </authorList>
    </citation>
    <scope>NUCLEOTIDE SEQUENCE [LARGE SCALE GENOMIC DNA]</scope>
    <source>
        <strain evidence="1">A8</strain>
    </source>
</reference>
<sequence length="60" mass="6601">MVSRQRHIAGWCRENGFSRSVVNALLYQNLPGRRGQAHQAAIALHLKAAPEQAQVGGNHE</sequence>
<dbReference type="NCBIfam" id="TIGR04111">
    <property type="entry name" value="BcepMu_gp16"/>
    <property type="match status" value="1"/>
</dbReference>
<evidence type="ECO:0000313" key="2">
    <source>
        <dbReference type="Proteomes" id="UP000192491"/>
    </source>
</evidence>
<organism evidence="1 2">
    <name type="scientific">Thiothrix lacustris</name>
    <dbReference type="NCBI Taxonomy" id="525917"/>
    <lineage>
        <taxon>Bacteria</taxon>
        <taxon>Pseudomonadati</taxon>
        <taxon>Pseudomonadota</taxon>
        <taxon>Gammaproteobacteria</taxon>
        <taxon>Thiotrichales</taxon>
        <taxon>Thiotrichaceae</taxon>
        <taxon>Thiothrix</taxon>
    </lineage>
</organism>
<evidence type="ECO:0000313" key="1">
    <source>
        <dbReference type="EMBL" id="OQX03435.1"/>
    </source>
</evidence>
<proteinExistence type="predicted"/>